<dbReference type="InParanoid" id="A0A2U3N2K6"/>
<feature type="compositionally biased region" description="Low complexity" evidence="7">
    <location>
        <begin position="58"/>
        <end position="74"/>
    </location>
</feature>
<dbReference type="RefSeq" id="WP_121975196.1">
    <property type="nucleotide sequence ID" value="NZ_OOGT01000172.1"/>
</dbReference>
<evidence type="ECO:0000313" key="9">
    <source>
        <dbReference type="EMBL" id="SPL71779.1"/>
    </source>
</evidence>
<keyword evidence="3" id="KW-0472">Membrane</keyword>
<feature type="region of interest" description="Disordered" evidence="7">
    <location>
        <begin position="54"/>
        <end position="74"/>
    </location>
</feature>
<evidence type="ECO:0000256" key="5">
    <source>
        <dbReference type="ARBA" id="ARBA00023237"/>
    </source>
</evidence>
<name>A0A2U3N2K6_9GAMM</name>
<evidence type="ECO:0000256" key="6">
    <source>
        <dbReference type="ARBA" id="ARBA00023288"/>
    </source>
</evidence>
<keyword evidence="6" id="KW-0449">Lipoprotein</keyword>
<evidence type="ECO:0000256" key="2">
    <source>
        <dbReference type="ARBA" id="ARBA00022729"/>
    </source>
</evidence>
<dbReference type="OrthoDB" id="6713528at2"/>
<protein>
    <recommendedName>
        <fullName evidence="11">Lipoprotein</fullName>
    </recommendedName>
</protein>
<sequence length="74" mass="7929">MRVAICCISLIATTFAMVGCGQSGDLQLPGSPDYDKRPKYLLYKNVDQSTEVKQDVKQSVNAASSEAQASSEAN</sequence>
<evidence type="ECO:0000256" key="4">
    <source>
        <dbReference type="ARBA" id="ARBA00023139"/>
    </source>
</evidence>
<comment type="subcellular location">
    <subcellularLocation>
        <location evidence="1">Cell outer membrane</location>
        <topology evidence="1">Lipid-anchor</topology>
    </subcellularLocation>
</comment>
<reference evidence="10" key="1">
    <citation type="submission" date="2018-03" db="EMBL/GenBank/DDBJ databases">
        <authorList>
            <person name="Blom J."/>
        </authorList>
    </citation>
    <scope>NUCLEOTIDE SEQUENCE [LARGE SCALE GENOMIC DNA]</scope>
    <source>
        <strain evidence="10">KPC-SM-21</strain>
    </source>
</reference>
<dbReference type="AlphaFoldDB" id="A0A2U3N2K6"/>
<feature type="signal peptide" evidence="8">
    <location>
        <begin position="1"/>
        <end position="18"/>
    </location>
</feature>
<evidence type="ECO:0000256" key="3">
    <source>
        <dbReference type="ARBA" id="ARBA00023136"/>
    </source>
</evidence>
<dbReference type="NCBIfam" id="NF047847">
    <property type="entry name" value="SS_mature_LptM"/>
    <property type="match status" value="1"/>
</dbReference>
<proteinExistence type="predicted"/>
<dbReference type="PROSITE" id="PS51257">
    <property type="entry name" value="PROKAR_LIPOPROTEIN"/>
    <property type="match status" value="1"/>
</dbReference>
<keyword evidence="10" id="KW-1185">Reference proteome</keyword>
<dbReference type="InterPro" id="IPR032831">
    <property type="entry name" value="LptM_cons"/>
</dbReference>
<evidence type="ECO:0000256" key="1">
    <source>
        <dbReference type="ARBA" id="ARBA00004459"/>
    </source>
</evidence>
<gene>
    <name evidence="9" type="ORF">KPC_2957</name>
</gene>
<evidence type="ECO:0000256" key="7">
    <source>
        <dbReference type="SAM" id="MobiDB-lite"/>
    </source>
</evidence>
<keyword evidence="2 8" id="KW-0732">Signal</keyword>
<dbReference type="Proteomes" id="UP000245974">
    <property type="component" value="Unassembled WGS sequence"/>
</dbReference>
<feature type="chain" id="PRO_5015613656" description="Lipoprotein" evidence="8">
    <location>
        <begin position="19"/>
        <end position="74"/>
    </location>
</feature>
<accession>A0A2U3N2K6</accession>
<keyword evidence="4" id="KW-0564">Palmitate</keyword>
<dbReference type="EMBL" id="OOGT01000172">
    <property type="protein sequence ID" value="SPL71779.1"/>
    <property type="molecule type" value="Genomic_DNA"/>
</dbReference>
<organism evidence="9 10">
    <name type="scientific">Acinetobacter stercoris</name>
    <dbReference type="NCBI Taxonomy" id="2126983"/>
    <lineage>
        <taxon>Bacteria</taxon>
        <taxon>Pseudomonadati</taxon>
        <taxon>Pseudomonadota</taxon>
        <taxon>Gammaproteobacteria</taxon>
        <taxon>Moraxellales</taxon>
        <taxon>Moraxellaceae</taxon>
        <taxon>Acinetobacter</taxon>
    </lineage>
</organism>
<evidence type="ECO:0000256" key="8">
    <source>
        <dbReference type="SAM" id="SignalP"/>
    </source>
</evidence>
<keyword evidence="5" id="KW-0998">Cell outer membrane</keyword>
<evidence type="ECO:0008006" key="11">
    <source>
        <dbReference type="Google" id="ProtNLM"/>
    </source>
</evidence>
<evidence type="ECO:0000313" key="10">
    <source>
        <dbReference type="Proteomes" id="UP000245974"/>
    </source>
</evidence>